<protein>
    <submittedName>
        <fullName evidence="3">S-layer homology domain-containing protein</fullName>
    </submittedName>
</protein>
<gene>
    <name evidence="3" type="ORF">OS242_10040</name>
</gene>
<accession>A0ABT3X078</accession>
<evidence type="ECO:0000256" key="1">
    <source>
        <dbReference type="SAM" id="SignalP"/>
    </source>
</evidence>
<comment type="caution">
    <text evidence="3">The sequence shown here is derived from an EMBL/GenBank/DDBJ whole genome shotgun (WGS) entry which is preliminary data.</text>
</comment>
<reference evidence="3 4" key="1">
    <citation type="submission" date="2022-11" db="EMBL/GenBank/DDBJ databases">
        <title>Study of microbial diversity in lake waters.</title>
        <authorList>
            <person name="Zhang J."/>
        </authorList>
    </citation>
    <scope>NUCLEOTIDE SEQUENCE [LARGE SCALE GENOMIC DNA]</scope>
    <source>
        <strain evidence="3 4">DT12</strain>
    </source>
</reference>
<feature type="domain" description="SLH" evidence="2">
    <location>
        <begin position="163"/>
        <end position="226"/>
    </location>
</feature>
<feature type="domain" description="SLH" evidence="2">
    <location>
        <begin position="35"/>
        <end position="104"/>
    </location>
</feature>
<dbReference type="RefSeq" id="WP_267151551.1">
    <property type="nucleotide sequence ID" value="NZ_JAPMLT010000004.1"/>
</dbReference>
<feature type="signal peptide" evidence="1">
    <location>
        <begin position="1"/>
        <end position="26"/>
    </location>
</feature>
<dbReference type="InterPro" id="IPR001119">
    <property type="entry name" value="SLH_dom"/>
</dbReference>
<name>A0ABT3X078_9BACL</name>
<organism evidence="3 4">
    <name type="scientific">Tumebacillus lacus</name>
    <dbReference type="NCBI Taxonomy" id="2995335"/>
    <lineage>
        <taxon>Bacteria</taxon>
        <taxon>Bacillati</taxon>
        <taxon>Bacillota</taxon>
        <taxon>Bacilli</taxon>
        <taxon>Bacillales</taxon>
        <taxon>Alicyclobacillaceae</taxon>
        <taxon>Tumebacillus</taxon>
    </lineage>
</organism>
<keyword evidence="1" id="KW-0732">Signal</keyword>
<evidence type="ECO:0000259" key="2">
    <source>
        <dbReference type="PROSITE" id="PS51272"/>
    </source>
</evidence>
<dbReference type="PANTHER" id="PTHR43308">
    <property type="entry name" value="OUTER MEMBRANE PROTEIN ALPHA-RELATED"/>
    <property type="match status" value="1"/>
</dbReference>
<feature type="domain" description="SLH" evidence="2">
    <location>
        <begin position="105"/>
        <end position="162"/>
    </location>
</feature>
<sequence length="362" mass="39434">MIRRFPACALSFLLFCTALFPMPAVAQSADEIAALRQYAPTDLDSHWAADTLNDAIHADIVKGYPTGVAPGVVEVRPNASITRAEFVTLLVRATGLTSNAPAKTFTDVPSGTWFSEPIRIASSLGIVNGYEYNQFLPTKQIRRDEMAALIVRAFEHNISWQPVTAPPFLDVPAYWAADAINRATAVKIVNGKGDGKYFPADIATRAEAVTVLSRALHLESSALPTDDRLNAVVLADLRERQTAFNARNFAELEAINSRYSTGAQHAMMRYAFSTLQSLLTDPEAPAGLTMEIRRTETPSARVLQKSNRYATVELTGGRFDLLFTVPGAAPEVSPDDSSGLVYLKKMPDGSWKMYSAHPPEAA</sequence>
<dbReference type="Proteomes" id="UP001208017">
    <property type="component" value="Unassembled WGS sequence"/>
</dbReference>
<dbReference type="PROSITE" id="PS51272">
    <property type="entry name" value="SLH"/>
    <property type="match status" value="3"/>
</dbReference>
<evidence type="ECO:0000313" key="4">
    <source>
        <dbReference type="Proteomes" id="UP001208017"/>
    </source>
</evidence>
<proteinExistence type="predicted"/>
<feature type="chain" id="PRO_5046468367" evidence="1">
    <location>
        <begin position="27"/>
        <end position="362"/>
    </location>
</feature>
<dbReference type="Pfam" id="PF00395">
    <property type="entry name" value="SLH"/>
    <property type="match status" value="3"/>
</dbReference>
<evidence type="ECO:0000313" key="3">
    <source>
        <dbReference type="EMBL" id="MCX7570303.1"/>
    </source>
</evidence>
<dbReference type="EMBL" id="JAPMLT010000004">
    <property type="protein sequence ID" value="MCX7570303.1"/>
    <property type="molecule type" value="Genomic_DNA"/>
</dbReference>
<keyword evidence="4" id="KW-1185">Reference proteome</keyword>
<dbReference type="InterPro" id="IPR051465">
    <property type="entry name" value="Cell_Envelope_Struct_Comp"/>
</dbReference>